<dbReference type="AlphaFoldDB" id="X1HXI7"/>
<keyword evidence="3" id="KW-0808">Transferase</keyword>
<dbReference type="GO" id="GO:0005829">
    <property type="term" value="C:cytosol"/>
    <property type="evidence" value="ECO:0007669"/>
    <property type="project" value="TreeGrafter"/>
</dbReference>
<keyword evidence="2" id="KW-0489">Methyltransferase</keyword>
<organism evidence="5">
    <name type="scientific">marine sediment metagenome</name>
    <dbReference type="NCBI Taxonomy" id="412755"/>
    <lineage>
        <taxon>unclassified sequences</taxon>
        <taxon>metagenomes</taxon>
        <taxon>ecological metagenomes</taxon>
    </lineage>
</organism>
<dbReference type="Pfam" id="PF00809">
    <property type="entry name" value="Pterin_bind"/>
    <property type="match status" value="1"/>
</dbReference>
<dbReference type="GO" id="GO:0008705">
    <property type="term" value="F:methionine synthase activity"/>
    <property type="evidence" value="ECO:0007669"/>
    <property type="project" value="TreeGrafter"/>
</dbReference>
<dbReference type="PROSITE" id="PS50972">
    <property type="entry name" value="PTERIN_BINDING"/>
    <property type="match status" value="1"/>
</dbReference>
<proteinExistence type="inferred from homology"/>
<accession>X1HXI7</accession>
<comment type="similarity">
    <text evidence="1">Belongs to the vitamin-B12 dependent methionine synthase family.</text>
</comment>
<evidence type="ECO:0000256" key="2">
    <source>
        <dbReference type="ARBA" id="ARBA00022603"/>
    </source>
</evidence>
<dbReference type="GO" id="GO:0032259">
    <property type="term" value="P:methylation"/>
    <property type="evidence" value="ECO:0007669"/>
    <property type="project" value="UniProtKB-KW"/>
</dbReference>
<evidence type="ECO:0000256" key="3">
    <source>
        <dbReference type="ARBA" id="ARBA00022679"/>
    </source>
</evidence>
<evidence type="ECO:0000256" key="1">
    <source>
        <dbReference type="ARBA" id="ARBA00010398"/>
    </source>
</evidence>
<name>X1HXI7_9ZZZZ</name>
<dbReference type="GO" id="GO:0042558">
    <property type="term" value="P:pteridine-containing compound metabolic process"/>
    <property type="evidence" value="ECO:0007669"/>
    <property type="project" value="InterPro"/>
</dbReference>
<dbReference type="EMBL" id="BARU01028755">
    <property type="protein sequence ID" value="GAH74187.1"/>
    <property type="molecule type" value="Genomic_DNA"/>
</dbReference>
<dbReference type="SUPFAM" id="SSF51717">
    <property type="entry name" value="Dihydropteroate synthetase-like"/>
    <property type="match status" value="1"/>
</dbReference>
<feature type="domain" description="Pterin-binding" evidence="4">
    <location>
        <begin position="1"/>
        <end position="226"/>
    </location>
</feature>
<dbReference type="InterPro" id="IPR000489">
    <property type="entry name" value="Pterin-binding_dom"/>
</dbReference>
<gene>
    <name evidence="5" type="ORF">S03H2_45856</name>
</gene>
<dbReference type="PANTHER" id="PTHR45833:SF2">
    <property type="entry name" value="BIFUNCTIONAL HOMOCYSTEINE S-METHYLTRANSFERASE_5,10-METHYLENETETRAHYDROFOLATE REDUCTASE"/>
    <property type="match status" value="1"/>
</dbReference>
<comment type="caution">
    <text evidence="5">The sequence shown here is derived from an EMBL/GenBank/DDBJ whole genome shotgun (WGS) entry which is preliminary data.</text>
</comment>
<evidence type="ECO:0000259" key="4">
    <source>
        <dbReference type="PROSITE" id="PS50972"/>
    </source>
</evidence>
<sequence length="226" mass="24828">MILIGENINIMSKTIGPALKERNPKPVQKLARDEAEAGVDYLDLNIGPARKGGDELMEWVVKVVQEVTDKPLSLDTTNPVAMEAGLKAHQGKALINSISPARMEEELPLVKTYNADMIGLLWGIDGMPRDAAERGVIAVDLIYKANEMDIPNEDIWIDPIVSPVSVEINQVKACLEFMSMLEDIAPGCKSTVGLSNISNGTPTPLRPYLDRTYLMMLMKYGLYSAI</sequence>
<evidence type="ECO:0000313" key="5">
    <source>
        <dbReference type="EMBL" id="GAH74187.1"/>
    </source>
</evidence>
<reference evidence="5" key="1">
    <citation type="journal article" date="2014" name="Front. Microbiol.">
        <title>High frequency of phylogenetically diverse reductive dehalogenase-homologous genes in deep subseafloor sedimentary metagenomes.</title>
        <authorList>
            <person name="Kawai M."/>
            <person name="Futagami T."/>
            <person name="Toyoda A."/>
            <person name="Takaki Y."/>
            <person name="Nishi S."/>
            <person name="Hori S."/>
            <person name="Arai W."/>
            <person name="Tsubouchi T."/>
            <person name="Morono Y."/>
            <person name="Uchiyama I."/>
            <person name="Ito T."/>
            <person name="Fujiyama A."/>
            <person name="Inagaki F."/>
            <person name="Takami H."/>
        </authorList>
    </citation>
    <scope>NUCLEOTIDE SEQUENCE</scope>
    <source>
        <strain evidence="5">Expedition CK06-06</strain>
    </source>
</reference>
<feature type="non-terminal residue" evidence="5">
    <location>
        <position position="226"/>
    </location>
</feature>
<dbReference type="PANTHER" id="PTHR45833">
    <property type="entry name" value="METHIONINE SYNTHASE"/>
    <property type="match status" value="1"/>
</dbReference>
<protein>
    <recommendedName>
        <fullName evidence="4">Pterin-binding domain-containing protein</fullName>
    </recommendedName>
</protein>
<dbReference type="InterPro" id="IPR050554">
    <property type="entry name" value="Met_Synthase/Corrinoid"/>
</dbReference>
<dbReference type="Gene3D" id="3.20.20.20">
    <property type="entry name" value="Dihydropteroate synthase-like"/>
    <property type="match status" value="1"/>
</dbReference>
<dbReference type="InterPro" id="IPR011005">
    <property type="entry name" value="Dihydropteroate_synth-like_sf"/>
</dbReference>